<evidence type="ECO:0000313" key="2">
    <source>
        <dbReference type="EMBL" id="SEC63761.1"/>
    </source>
</evidence>
<dbReference type="AlphaFoldDB" id="A0A1H4U688"/>
<dbReference type="PANTHER" id="PTHR40254">
    <property type="entry name" value="BLR0577 PROTEIN"/>
    <property type="match status" value="1"/>
</dbReference>
<name>A0A1H4U688_9FLAO</name>
<dbReference type="Pfam" id="PF13454">
    <property type="entry name" value="NAD_binding_9"/>
    <property type="match status" value="1"/>
</dbReference>
<dbReference type="RefSeq" id="WP_074674396.1">
    <property type="nucleotide sequence ID" value="NZ_FNTB01000001.1"/>
</dbReference>
<organism evidence="2 3">
    <name type="scientific">Maribacter dokdonensis</name>
    <dbReference type="NCBI Taxonomy" id="320912"/>
    <lineage>
        <taxon>Bacteria</taxon>
        <taxon>Pseudomonadati</taxon>
        <taxon>Bacteroidota</taxon>
        <taxon>Flavobacteriia</taxon>
        <taxon>Flavobacteriales</taxon>
        <taxon>Flavobacteriaceae</taxon>
        <taxon>Maribacter</taxon>
    </lineage>
</organism>
<dbReference type="InterPro" id="IPR052189">
    <property type="entry name" value="L-asp_N-monooxygenase_NS-form"/>
</dbReference>
<feature type="domain" description="FAD-dependent urate hydroxylase HpyO/Asp monooxygenase CreE-like FAD/NAD(P)-binding" evidence="1">
    <location>
        <begin position="11"/>
        <end position="177"/>
    </location>
</feature>
<dbReference type="InterPro" id="IPR036188">
    <property type="entry name" value="FAD/NAD-bd_sf"/>
</dbReference>
<sequence length="601" mass="68450">MKNTRSYKIGIVGFGPKGFYAFERLITYIKAYNLLERIQVHIFNTTGFLASGDVYRQDQPEYLIMNYTNGNISGWALQEPFSVVPKTPDFVSWLANNNYGNTSPNSYAPRALVGEYLSDCYHQVMEHLPDNVEVIDHIGLVTNVVKNNNKYQLHFKNDGLSQEYVVNCDKVLFATGHNTFRSQRDKSVDNAKKIIFIYPTHDTLKHLKKDSLVGIKGFGLTAIDAILALTEGREGTFVKNEKGVLKYEASGKEPFKIYPFSRTGLPMIPRNGSTESSIELHYFTKECMAHLMENKPVSFECTVLPLIKKEFYFAYYSVLFKNYGHQFYYDEDFTVLENQVQYFHEDYPESPVFNWDSIVNPFNDEPILSTVLLQCYLEFLIQEAKKGEDESPFMAAVGAWRKISPLFNELYSFGGLDAASHKLFDTYYFGLFNRLSYGPPVQNMQKMLGLCKAGILDFTYIKASTITENTVDDNYTLQLNDAQATELNYIVNATISRAREGEFKNELYQNLIKNGLVRAFKNKLNTSYTPGCVDIDENGNAINAHGKVDSHITFYGTPTEGITCDNDTLSRSRNNFATIWAKQTCNTILKKARITENYGGE</sequence>
<dbReference type="OrthoDB" id="6309046at2"/>
<accession>A0A1H4U688</accession>
<dbReference type="Proteomes" id="UP000183038">
    <property type="component" value="Unassembled WGS sequence"/>
</dbReference>
<evidence type="ECO:0000259" key="1">
    <source>
        <dbReference type="Pfam" id="PF13454"/>
    </source>
</evidence>
<dbReference type="EMBL" id="FNTB01000001">
    <property type="protein sequence ID" value="SEC63761.1"/>
    <property type="molecule type" value="Genomic_DNA"/>
</dbReference>
<dbReference type="InterPro" id="IPR038732">
    <property type="entry name" value="HpyO/CreE_NAD-binding"/>
</dbReference>
<proteinExistence type="predicted"/>
<evidence type="ECO:0000313" key="3">
    <source>
        <dbReference type="Proteomes" id="UP000183038"/>
    </source>
</evidence>
<gene>
    <name evidence="2" type="ORF">SAMN05192540_3680</name>
</gene>
<protein>
    <submittedName>
        <fullName evidence="2">FAD-NAD(P)-binding</fullName>
    </submittedName>
</protein>
<reference evidence="2 3" key="1">
    <citation type="submission" date="2016-10" db="EMBL/GenBank/DDBJ databases">
        <authorList>
            <person name="de Groot N.N."/>
        </authorList>
    </citation>
    <scope>NUCLEOTIDE SEQUENCE [LARGE SCALE GENOMIC DNA]</scope>
    <source>
        <strain evidence="2 3">MAR_2009_71</strain>
    </source>
</reference>
<dbReference type="PANTHER" id="PTHR40254:SF1">
    <property type="entry name" value="BLR0577 PROTEIN"/>
    <property type="match status" value="1"/>
</dbReference>
<dbReference type="SUPFAM" id="SSF51905">
    <property type="entry name" value="FAD/NAD(P)-binding domain"/>
    <property type="match status" value="1"/>
</dbReference>